<feature type="domain" description="Rab-GAP TBC" evidence="2">
    <location>
        <begin position="335"/>
        <end position="531"/>
    </location>
</feature>
<organism evidence="3 4">
    <name type="scientific">Euplotes crassus</name>
    <dbReference type="NCBI Taxonomy" id="5936"/>
    <lineage>
        <taxon>Eukaryota</taxon>
        <taxon>Sar</taxon>
        <taxon>Alveolata</taxon>
        <taxon>Ciliophora</taxon>
        <taxon>Intramacronucleata</taxon>
        <taxon>Spirotrichea</taxon>
        <taxon>Hypotrichia</taxon>
        <taxon>Euplotida</taxon>
        <taxon>Euplotidae</taxon>
        <taxon>Moneuplotes</taxon>
    </lineage>
</organism>
<feature type="region of interest" description="Disordered" evidence="1">
    <location>
        <begin position="910"/>
        <end position="934"/>
    </location>
</feature>
<evidence type="ECO:0000259" key="2">
    <source>
        <dbReference type="PROSITE" id="PS50086"/>
    </source>
</evidence>
<evidence type="ECO:0000313" key="3">
    <source>
        <dbReference type="EMBL" id="CAI2384656.1"/>
    </source>
</evidence>
<comment type="caution">
    <text evidence="3">The sequence shown here is derived from an EMBL/GenBank/DDBJ whole genome shotgun (WGS) entry which is preliminary data.</text>
</comment>
<proteinExistence type="predicted"/>
<sequence>MLTILPHAKEVKSRSRLTPLLERTSLTNQILPKLSASTDRYSKISIIKFKSKQTYRNMNQKPIDSLQIRDKDVIYPPRCNSQKRDSIFSREPKTFSREKVSFTKNTLLKQRKRTFKVSRKYDKINEVEQPLYRKDQISQMTLKSESSHTSSWNKIEPKQQDFDLAEEIEKEDLKSSSSAETVAIKDKVVSFNRNKLNEFFESKKQSLKKEDKNKKAKFSNFLPGVKSQDEKNFRNNFDDGFPFGRENASSISSSTSFKNLNMQGINNTITETLRPAQYSGTISNSMESKNLYSSKYLNLKHSTDTPNHKDQIQRSSKIMKKKSSYSKYFSRVRRGLNTIERMKLWKSLPKRQEYMEYYRNKKHCNIKRSEYYLEIKNDVKRTYIHNSLSEETDSHHSLINILAIYAMRNKDVGYIQGLNFLAGTLLLQCGFDLNTTPSKTTIEEEAFSMLTIILEDYGLGEVYLNGFDKLNQFMALVQKGVKKYIPKLRRLFKDEASIIALVITQWIITLFTMDFSIELSFCIIDMFLVSGWKSVYGTILNILSYLHPKLSISSEEDAIQLIKKFIKEGNIDLDHFFEDINKFKISKKELSSLGPKFTKEQLSSLILPSLISESPKIGQKLNSYIPNTAPSIQPAFPKTPNHGQLQHSQNPFAASPKETLRIEANLRDKQRIKNKAPRKFHSKKEHSRLSSANHYKPLETVRSPLPIQVSDEEEEYRSEERAPATDHKILAPGVATAARFRNPYSQDTKFLIPSEGNVNKSPMFLYKKENKRSQARKSYKIDTKTFEDVVTNSAQRDYPQKATKKFDTQKVLGGASLASRMPNGIAKIRQSFDKSGDPENEDFQISDTDERTIHQRNESIIQSSNYIRDKKQPINIQKGVKRFKERIERQRNFQKSNTYRSEPRNLFKSNMYKPATSFKPSEKNQDEVHPRELRKSKYLVIDKDIKSDKKRKNRKELNSFQDNIDDLDNLSKLASERDRIINESPSQVPPETKITRHSNPTNFSPTSRLSELKNITESPEYNNIKYSDSKKNTISQKNQNEEEIDEHSLYESPNTKLDQRKSKPTGLVINASGTKKPMSTFSRQRSNLGATIGKYNADSNLKGLRKKLHNTDSVNLNHRVISSTNYNKTQRIFTDSIGMSPKKGVNLVPIRSKQTESLDSFENDNVMEENQIEIIPEQKRKKNKRNIACDFNTNDKPITVNRQLEFDEVEGDDDRIQNPFISPHRTTIPIELIRKPDYPTSQFDANLSSENEEEGEERFTFRKSHEFDERNSFPDAFDSIGYASKKKNTPLKSINTKTKESLTHFNKHITPNKSFERFKFGSNDVYREEGYPLDARMYKYGPRNTEKSTILTRGDYSILSKRIKRPEKQSSPAIAI</sequence>
<dbReference type="Gene3D" id="1.10.8.270">
    <property type="entry name" value="putative rabgap domain of human tbc1 domain family member 14 like domains"/>
    <property type="match status" value="1"/>
</dbReference>
<dbReference type="InterPro" id="IPR035969">
    <property type="entry name" value="Rab-GAP_TBC_sf"/>
</dbReference>
<dbReference type="PANTHER" id="PTHR47219">
    <property type="entry name" value="RAB GTPASE-ACTIVATING PROTEIN 1-LIKE"/>
    <property type="match status" value="1"/>
</dbReference>
<evidence type="ECO:0000256" key="1">
    <source>
        <dbReference type="SAM" id="MobiDB-lite"/>
    </source>
</evidence>
<feature type="compositionally biased region" description="Basic and acidic residues" evidence="1">
    <location>
        <begin position="920"/>
        <end position="934"/>
    </location>
</feature>
<dbReference type="SMART" id="SM00164">
    <property type="entry name" value="TBC"/>
    <property type="match status" value="1"/>
</dbReference>
<dbReference type="SUPFAM" id="SSF47923">
    <property type="entry name" value="Ypt/Rab-GAP domain of gyp1p"/>
    <property type="match status" value="2"/>
</dbReference>
<feature type="compositionally biased region" description="Polar residues" evidence="1">
    <location>
        <begin position="997"/>
        <end position="1038"/>
    </location>
</feature>
<dbReference type="Proteomes" id="UP001295684">
    <property type="component" value="Unassembled WGS sequence"/>
</dbReference>
<feature type="compositionally biased region" description="Polar residues" evidence="1">
    <location>
        <begin position="1071"/>
        <end position="1081"/>
    </location>
</feature>
<dbReference type="EMBL" id="CAMPGE010026994">
    <property type="protein sequence ID" value="CAI2384656.1"/>
    <property type="molecule type" value="Genomic_DNA"/>
</dbReference>
<dbReference type="InterPro" id="IPR000195">
    <property type="entry name" value="Rab-GAP-TBC_dom"/>
</dbReference>
<accession>A0AAD1Y3E7</accession>
<dbReference type="PANTHER" id="PTHR47219:SF9">
    <property type="entry name" value="GTPASE ACTIVATING PROTEIN AND CENTROSOME-ASSOCIATED, ISOFORM B"/>
    <property type="match status" value="1"/>
</dbReference>
<dbReference type="PROSITE" id="PS50086">
    <property type="entry name" value="TBC_RABGAP"/>
    <property type="match status" value="1"/>
</dbReference>
<feature type="compositionally biased region" description="Basic and acidic residues" evidence="1">
    <location>
        <begin position="658"/>
        <end position="671"/>
    </location>
</feature>
<keyword evidence="4" id="KW-1185">Reference proteome</keyword>
<dbReference type="Pfam" id="PF00566">
    <property type="entry name" value="RabGAP-TBC"/>
    <property type="match status" value="1"/>
</dbReference>
<dbReference type="Gene3D" id="1.10.472.80">
    <property type="entry name" value="Ypt/Rab-GAP domain of gyp1p, domain 3"/>
    <property type="match status" value="1"/>
</dbReference>
<dbReference type="GO" id="GO:0031267">
    <property type="term" value="F:small GTPase binding"/>
    <property type="evidence" value="ECO:0007669"/>
    <property type="project" value="TreeGrafter"/>
</dbReference>
<gene>
    <name evidence="3" type="ORF">ECRASSUSDP1_LOCUS26190</name>
</gene>
<protein>
    <recommendedName>
        <fullName evidence="2">Rab-GAP TBC domain-containing protein</fullName>
    </recommendedName>
</protein>
<reference evidence="3" key="1">
    <citation type="submission" date="2023-07" db="EMBL/GenBank/DDBJ databases">
        <authorList>
            <consortium name="AG Swart"/>
            <person name="Singh M."/>
            <person name="Singh A."/>
            <person name="Seah K."/>
            <person name="Emmerich C."/>
        </authorList>
    </citation>
    <scope>NUCLEOTIDE SEQUENCE</scope>
    <source>
        <strain evidence="3">DP1</strain>
    </source>
</reference>
<feature type="compositionally biased region" description="Basic residues" evidence="1">
    <location>
        <begin position="672"/>
        <end position="686"/>
    </location>
</feature>
<dbReference type="GO" id="GO:0005096">
    <property type="term" value="F:GTPase activator activity"/>
    <property type="evidence" value="ECO:0007669"/>
    <property type="project" value="TreeGrafter"/>
</dbReference>
<feature type="region of interest" description="Disordered" evidence="1">
    <location>
        <begin position="980"/>
        <end position="1081"/>
    </location>
</feature>
<dbReference type="InterPro" id="IPR050302">
    <property type="entry name" value="Rab_GAP_TBC_domain"/>
</dbReference>
<evidence type="ECO:0000313" key="4">
    <source>
        <dbReference type="Proteomes" id="UP001295684"/>
    </source>
</evidence>
<name>A0AAD1Y3E7_EUPCR</name>
<feature type="compositionally biased region" description="Polar residues" evidence="1">
    <location>
        <begin position="641"/>
        <end position="652"/>
    </location>
</feature>
<feature type="region of interest" description="Disordered" evidence="1">
    <location>
        <begin position="635"/>
        <end position="702"/>
    </location>
</feature>